<sequence length="41" mass="4563">LLYPEFAGYLLLKLKGSTKGIAIARLSLKLLYLPLQCNLGR</sequence>
<accession>A0A6V8Q407</accession>
<protein>
    <submittedName>
        <fullName evidence="1">Uncharacterized protein</fullName>
    </submittedName>
</protein>
<dbReference type="Proteomes" id="UP000561271">
    <property type="component" value="Unassembled WGS sequence"/>
</dbReference>
<name>A0A6V8Q407_9ACTN</name>
<organism evidence="1 2">
    <name type="scientific">Candidatus Hakubella thermalkaliphila</name>
    <dbReference type="NCBI Taxonomy" id="2754717"/>
    <lineage>
        <taxon>Bacteria</taxon>
        <taxon>Bacillati</taxon>
        <taxon>Actinomycetota</taxon>
        <taxon>Actinomycetota incertae sedis</taxon>
        <taxon>Candidatus Hakubellales</taxon>
        <taxon>Candidatus Hakubellaceae</taxon>
        <taxon>Candidatus Hakubella</taxon>
    </lineage>
</organism>
<evidence type="ECO:0000313" key="2">
    <source>
        <dbReference type="Proteomes" id="UP000561271"/>
    </source>
</evidence>
<reference evidence="1 2" key="1">
    <citation type="journal article" date="2020" name="Front. Microbiol.">
        <title>Single-cell genomics of novel Actinobacteria with the Wood-Ljungdahl pathway discovered in a serpentinizing system.</title>
        <authorList>
            <person name="Merino N."/>
            <person name="Kawai M."/>
            <person name="Boyd E.S."/>
            <person name="Colman D.R."/>
            <person name="McGlynn S.E."/>
            <person name="Nealson K.H."/>
            <person name="Kurokawa K."/>
            <person name="Hongoh Y."/>
        </authorList>
    </citation>
    <scope>NUCLEOTIDE SEQUENCE [LARGE SCALE GENOMIC DNA]</scope>
    <source>
        <strain evidence="1 2">S44</strain>
    </source>
</reference>
<feature type="non-terminal residue" evidence="1">
    <location>
        <position position="1"/>
    </location>
</feature>
<dbReference type="EMBL" id="BLSC01000333">
    <property type="protein sequence ID" value="GFP38106.1"/>
    <property type="molecule type" value="Genomic_DNA"/>
</dbReference>
<dbReference type="AlphaFoldDB" id="A0A6V8Q407"/>
<gene>
    <name evidence="1" type="ORF">HKBW3S44_01786</name>
</gene>
<proteinExistence type="predicted"/>
<evidence type="ECO:0000313" key="1">
    <source>
        <dbReference type="EMBL" id="GFP38106.1"/>
    </source>
</evidence>
<comment type="caution">
    <text evidence="1">The sequence shown here is derived from an EMBL/GenBank/DDBJ whole genome shotgun (WGS) entry which is preliminary data.</text>
</comment>